<accession>A0ABS9X357</accession>
<gene>
    <name evidence="2" type="ORF">L3081_16340</name>
</gene>
<feature type="chain" id="PRO_5045488119" evidence="1">
    <location>
        <begin position="20"/>
        <end position="281"/>
    </location>
</feature>
<dbReference type="Proteomes" id="UP001139646">
    <property type="component" value="Unassembled WGS sequence"/>
</dbReference>
<comment type="caution">
    <text evidence="2">The sequence shown here is derived from an EMBL/GenBank/DDBJ whole genome shotgun (WGS) entry which is preliminary data.</text>
</comment>
<dbReference type="Pfam" id="PF04338">
    <property type="entry name" value="DUF481"/>
    <property type="match status" value="1"/>
</dbReference>
<organism evidence="2 3">
    <name type="scientific">Colwellia maritima</name>
    <dbReference type="NCBI Taxonomy" id="2912588"/>
    <lineage>
        <taxon>Bacteria</taxon>
        <taxon>Pseudomonadati</taxon>
        <taxon>Pseudomonadota</taxon>
        <taxon>Gammaproteobacteria</taxon>
        <taxon>Alteromonadales</taxon>
        <taxon>Colwelliaceae</taxon>
        <taxon>Colwellia</taxon>
    </lineage>
</organism>
<sequence>MIRSTFYLLLFVLSFNTFAQEKNIDGEHATAADIISSLETPQSPKKKNTPPIMSSSAELGFLYKTGNTNSGDIKAGLDFRFEKDSWLSLLNVDLLMKKADITDENGNSHFKKTDQKWTLTSQTNYNLDNKEKNYIYGNAWFEENEFSGFKNQASLSSGWGRHWYKSEMASLWGDIGPGYKRDLIKESETVSKRTADTWMIQLQALYIRKLGEHIELKQYLSAKQALDTDENSIYKAVSTITTKLISTLQLKFNFTLGYNSKVDIDKEKSDTQTAVTIVYSF</sequence>
<dbReference type="RefSeq" id="WP_242287145.1">
    <property type="nucleotide sequence ID" value="NZ_JAKKSL010000003.1"/>
</dbReference>
<dbReference type="EMBL" id="JAKKSL010000003">
    <property type="protein sequence ID" value="MCI2284669.1"/>
    <property type="molecule type" value="Genomic_DNA"/>
</dbReference>
<reference evidence="2" key="1">
    <citation type="submission" date="2022-01" db="EMBL/GenBank/DDBJ databases">
        <title>Colwellia maritima, isolated from seawater.</title>
        <authorList>
            <person name="Kristyanto S."/>
            <person name="Jung J."/>
            <person name="Jeon C.O."/>
        </authorList>
    </citation>
    <scope>NUCLEOTIDE SEQUENCE</scope>
    <source>
        <strain evidence="2">MSW7</strain>
    </source>
</reference>
<evidence type="ECO:0000313" key="3">
    <source>
        <dbReference type="Proteomes" id="UP001139646"/>
    </source>
</evidence>
<proteinExistence type="predicted"/>
<keyword evidence="3" id="KW-1185">Reference proteome</keyword>
<keyword evidence="1" id="KW-0732">Signal</keyword>
<evidence type="ECO:0000313" key="2">
    <source>
        <dbReference type="EMBL" id="MCI2284669.1"/>
    </source>
</evidence>
<protein>
    <submittedName>
        <fullName evidence="2">DUF481 domain-containing protein</fullName>
    </submittedName>
</protein>
<dbReference type="InterPro" id="IPR007433">
    <property type="entry name" value="DUF481"/>
</dbReference>
<name>A0ABS9X357_9GAMM</name>
<evidence type="ECO:0000256" key="1">
    <source>
        <dbReference type="SAM" id="SignalP"/>
    </source>
</evidence>
<feature type="signal peptide" evidence="1">
    <location>
        <begin position="1"/>
        <end position="19"/>
    </location>
</feature>